<evidence type="ECO:0000256" key="7">
    <source>
        <dbReference type="SAM" id="Phobius"/>
    </source>
</evidence>
<organism evidence="10 11">
    <name type="scientific">Rothia aerolata</name>
    <dbReference type="NCBI Taxonomy" id="1812262"/>
    <lineage>
        <taxon>Bacteria</taxon>
        <taxon>Bacillati</taxon>
        <taxon>Actinomycetota</taxon>
        <taxon>Actinomycetes</taxon>
        <taxon>Micrococcales</taxon>
        <taxon>Micrococcaceae</taxon>
        <taxon>Rothia</taxon>
    </lineage>
</organism>
<dbReference type="PANTHER" id="PTHR34390">
    <property type="entry name" value="UPF0442 PROTEIN YJJB-RELATED"/>
    <property type="match status" value="1"/>
</dbReference>
<feature type="transmembrane region" description="Helical" evidence="7">
    <location>
        <begin position="174"/>
        <end position="193"/>
    </location>
</feature>
<comment type="caution">
    <text evidence="10">The sequence shown here is derived from an EMBL/GenBank/DDBJ whole genome shotgun (WGS) entry which is preliminary data.</text>
</comment>
<evidence type="ECO:0000256" key="2">
    <source>
        <dbReference type="ARBA" id="ARBA00022475"/>
    </source>
</evidence>
<evidence type="ECO:0000256" key="6">
    <source>
        <dbReference type="ARBA" id="ARBA00034125"/>
    </source>
</evidence>
<dbReference type="GO" id="GO:0005886">
    <property type="term" value="C:plasma membrane"/>
    <property type="evidence" value="ECO:0007669"/>
    <property type="project" value="UniProtKB-SubCell"/>
</dbReference>
<dbReference type="EMBL" id="BMDC01000001">
    <property type="protein sequence ID" value="GGH56997.1"/>
    <property type="molecule type" value="Genomic_DNA"/>
</dbReference>
<dbReference type="RefSeq" id="WP_188358455.1">
    <property type="nucleotide sequence ID" value="NZ_BMDC01000001.1"/>
</dbReference>
<protein>
    <recommendedName>
        <fullName evidence="12">Threonine/serine exporter family protein</fullName>
    </recommendedName>
</protein>
<feature type="transmembrane region" description="Helical" evidence="7">
    <location>
        <begin position="303"/>
        <end position="320"/>
    </location>
</feature>
<dbReference type="AlphaFoldDB" id="A0A917IK76"/>
<feature type="transmembrane region" description="Helical" evidence="7">
    <location>
        <begin position="148"/>
        <end position="167"/>
    </location>
</feature>
<dbReference type="Proteomes" id="UP000600171">
    <property type="component" value="Unassembled WGS sequence"/>
</dbReference>
<feature type="transmembrane region" description="Helical" evidence="7">
    <location>
        <begin position="277"/>
        <end position="296"/>
    </location>
</feature>
<evidence type="ECO:0000313" key="10">
    <source>
        <dbReference type="EMBL" id="GGH56997.1"/>
    </source>
</evidence>
<evidence type="ECO:0000259" key="8">
    <source>
        <dbReference type="Pfam" id="PF06738"/>
    </source>
</evidence>
<keyword evidence="3 7" id="KW-0812">Transmembrane</keyword>
<evidence type="ECO:0000256" key="1">
    <source>
        <dbReference type="ARBA" id="ARBA00004651"/>
    </source>
</evidence>
<proteinExistence type="inferred from homology"/>
<sequence>MNNNMSPENSKIFDLLFNAGEALLRSGASAASTTKTLLAICAKAGMENVSVSITVGQLTVSYQPTSDSFPISRMHNIAPGVLDIWWRTRAEDTIEQYLMGDLEIEEANLALQQYYERNKYRTLWWWTTAGYGILGAGFSILLNGDFTTTLGAVLVSVFVSMLFRWLSRVGAPGIFSYAAGGFCAVFLAAGFMLLTNTDQATICIVSALASRLAGVTAYAVIQDSITGWYLSAAGRLMDIAVCTAGLISGVAAAIAAAQPFIGDDIQLVTLVSAESTNWFYSILGAALVAGGFGLASGGWKIRLLALVILGSLAEVFYLILSESFEVNTYSAIFTVGTIIGGLCVLCSRMVSLTSNALMLVALLPLFPGLMIYQGALSYFFGLGDTSTSLMEALVTTYCLSMGGTLGQYLLSQLLWQIRKRQFLRTHPDKRFDRDLQHEYQAKDIMLPVFSKPFNGAEPRE</sequence>
<comment type="similarity">
    <text evidence="6">Belongs to the ThrE exporter (TC 2.A.79) family.</text>
</comment>
<feature type="transmembrane region" description="Helical" evidence="7">
    <location>
        <begin position="199"/>
        <end position="221"/>
    </location>
</feature>
<feature type="transmembrane region" description="Helical" evidence="7">
    <location>
        <begin position="326"/>
        <end position="345"/>
    </location>
</feature>
<dbReference type="InterPro" id="IPR024528">
    <property type="entry name" value="ThrE_2"/>
</dbReference>
<dbReference type="Pfam" id="PF12821">
    <property type="entry name" value="ThrE_2"/>
    <property type="match status" value="1"/>
</dbReference>
<dbReference type="GO" id="GO:0022857">
    <property type="term" value="F:transmembrane transporter activity"/>
    <property type="evidence" value="ECO:0007669"/>
    <property type="project" value="InterPro"/>
</dbReference>
<evidence type="ECO:0000313" key="11">
    <source>
        <dbReference type="Proteomes" id="UP000600171"/>
    </source>
</evidence>
<comment type="subcellular location">
    <subcellularLocation>
        <location evidence="1">Cell membrane</location>
        <topology evidence="1">Multi-pass membrane protein</topology>
    </subcellularLocation>
</comment>
<evidence type="ECO:0000256" key="4">
    <source>
        <dbReference type="ARBA" id="ARBA00022989"/>
    </source>
</evidence>
<feature type="transmembrane region" description="Helical" evidence="7">
    <location>
        <begin position="233"/>
        <end position="257"/>
    </location>
</feature>
<evidence type="ECO:0000256" key="3">
    <source>
        <dbReference type="ARBA" id="ARBA00022692"/>
    </source>
</evidence>
<evidence type="ECO:0000256" key="5">
    <source>
        <dbReference type="ARBA" id="ARBA00023136"/>
    </source>
</evidence>
<name>A0A917IK76_9MICC</name>
<gene>
    <name evidence="10" type="ORF">GCM10007359_01680</name>
</gene>
<feature type="transmembrane region" description="Helical" evidence="7">
    <location>
        <begin position="357"/>
        <end position="380"/>
    </location>
</feature>
<feature type="transmembrane region" description="Helical" evidence="7">
    <location>
        <begin position="123"/>
        <end position="142"/>
    </location>
</feature>
<feature type="domain" description="Threonine/Serine exporter ThrE" evidence="9">
    <location>
        <begin position="282"/>
        <end position="401"/>
    </location>
</feature>
<keyword evidence="11" id="KW-1185">Reference proteome</keyword>
<feature type="transmembrane region" description="Helical" evidence="7">
    <location>
        <begin position="392"/>
        <end position="415"/>
    </location>
</feature>
<accession>A0A917IK76</accession>
<reference evidence="10 11" key="1">
    <citation type="journal article" date="2014" name="Int. J. Syst. Evol. Microbiol.">
        <title>Complete genome sequence of Corynebacterium casei LMG S-19264T (=DSM 44701T), isolated from a smear-ripened cheese.</title>
        <authorList>
            <consortium name="US DOE Joint Genome Institute (JGI-PGF)"/>
            <person name="Walter F."/>
            <person name="Albersmeier A."/>
            <person name="Kalinowski J."/>
            <person name="Ruckert C."/>
        </authorList>
    </citation>
    <scope>NUCLEOTIDE SEQUENCE [LARGE SCALE GENOMIC DNA]</scope>
    <source>
        <strain evidence="10 11">CCM 8669</strain>
    </source>
</reference>
<keyword evidence="4 7" id="KW-1133">Transmembrane helix</keyword>
<feature type="domain" description="Threonine/serine exporter-like N-terminal" evidence="8">
    <location>
        <begin position="15"/>
        <end position="255"/>
    </location>
</feature>
<evidence type="ECO:0000259" key="9">
    <source>
        <dbReference type="Pfam" id="PF12821"/>
    </source>
</evidence>
<dbReference type="InterPro" id="IPR010619">
    <property type="entry name" value="ThrE-like_N"/>
</dbReference>
<evidence type="ECO:0008006" key="12">
    <source>
        <dbReference type="Google" id="ProtNLM"/>
    </source>
</evidence>
<dbReference type="Pfam" id="PF06738">
    <property type="entry name" value="ThrE"/>
    <property type="match status" value="1"/>
</dbReference>
<keyword evidence="5 7" id="KW-0472">Membrane</keyword>
<keyword evidence="2" id="KW-1003">Cell membrane</keyword>
<dbReference type="GO" id="GO:0015744">
    <property type="term" value="P:succinate transport"/>
    <property type="evidence" value="ECO:0007669"/>
    <property type="project" value="TreeGrafter"/>
</dbReference>
<dbReference type="InterPro" id="IPR050539">
    <property type="entry name" value="ThrE_Dicarb/AminoAcid_Exp"/>
</dbReference>